<proteinExistence type="predicted"/>
<dbReference type="RefSeq" id="WP_056974279.1">
    <property type="nucleotide sequence ID" value="NZ_AYZL01000008.1"/>
</dbReference>
<feature type="domain" description="NAD(P)-binding" evidence="1">
    <location>
        <begin position="7"/>
        <end position="158"/>
    </location>
</feature>
<dbReference type="PANTHER" id="PTHR47129:SF1">
    <property type="entry name" value="NMRA-LIKE DOMAIN-CONTAINING PROTEIN"/>
    <property type="match status" value="1"/>
</dbReference>
<dbReference type="SUPFAM" id="SSF51735">
    <property type="entry name" value="NAD(P)-binding Rossmann-fold domains"/>
    <property type="match status" value="1"/>
</dbReference>
<evidence type="ECO:0000259" key="1">
    <source>
        <dbReference type="Pfam" id="PF13460"/>
    </source>
</evidence>
<dbReference type="Gene3D" id="3.40.50.720">
    <property type="entry name" value="NAD(P)-binding Rossmann-like Domain"/>
    <property type="match status" value="1"/>
</dbReference>
<organism evidence="2 3">
    <name type="scientific">Holzapfeliella floricola DSM 23037 = JCM 16512</name>
    <dbReference type="NCBI Taxonomy" id="1423744"/>
    <lineage>
        <taxon>Bacteria</taxon>
        <taxon>Bacillati</taxon>
        <taxon>Bacillota</taxon>
        <taxon>Bacilli</taxon>
        <taxon>Lactobacillales</taxon>
        <taxon>Lactobacillaceae</taxon>
        <taxon>Holzapfeliella</taxon>
    </lineage>
</organism>
<comment type="caution">
    <text evidence="2">The sequence shown here is derived from an EMBL/GenBank/DDBJ whole genome shotgun (WGS) entry which is preliminary data.</text>
</comment>
<dbReference type="Pfam" id="PF13460">
    <property type="entry name" value="NAD_binding_10"/>
    <property type="match status" value="1"/>
</dbReference>
<evidence type="ECO:0000313" key="2">
    <source>
        <dbReference type="EMBL" id="KRN04644.1"/>
    </source>
</evidence>
<name>A0A0R2DWT3_9LACO</name>
<keyword evidence="3" id="KW-1185">Reference proteome</keyword>
<reference evidence="2 3" key="1">
    <citation type="journal article" date="2015" name="Genome Announc.">
        <title>Expanding the biotechnology potential of lactobacilli through comparative genomics of 213 strains and associated genera.</title>
        <authorList>
            <person name="Sun Z."/>
            <person name="Harris H.M."/>
            <person name="McCann A."/>
            <person name="Guo C."/>
            <person name="Argimon S."/>
            <person name="Zhang W."/>
            <person name="Yang X."/>
            <person name="Jeffery I.B."/>
            <person name="Cooney J.C."/>
            <person name="Kagawa T.F."/>
            <person name="Liu W."/>
            <person name="Song Y."/>
            <person name="Salvetti E."/>
            <person name="Wrobel A."/>
            <person name="Rasinkangas P."/>
            <person name="Parkhill J."/>
            <person name="Rea M.C."/>
            <person name="O'Sullivan O."/>
            <person name="Ritari J."/>
            <person name="Douillard F.P."/>
            <person name="Paul Ross R."/>
            <person name="Yang R."/>
            <person name="Briner A.E."/>
            <person name="Felis G.E."/>
            <person name="de Vos W.M."/>
            <person name="Barrangou R."/>
            <person name="Klaenhammer T.R."/>
            <person name="Caufield P.W."/>
            <person name="Cui Y."/>
            <person name="Zhang H."/>
            <person name="O'Toole P.W."/>
        </authorList>
    </citation>
    <scope>NUCLEOTIDE SEQUENCE [LARGE SCALE GENOMIC DNA]</scope>
    <source>
        <strain evidence="2 3">DSM 23037</strain>
    </source>
</reference>
<dbReference type="InterPro" id="IPR016040">
    <property type="entry name" value="NAD(P)-bd_dom"/>
</dbReference>
<protein>
    <recommendedName>
        <fullName evidence="1">NAD(P)-binding domain-containing protein</fullName>
    </recommendedName>
</protein>
<dbReference type="STRING" id="1423744.FC86_GL000092"/>
<dbReference type="PATRIC" id="fig|1423744.4.peg.95"/>
<dbReference type="InterPro" id="IPR036291">
    <property type="entry name" value="NAD(P)-bd_dom_sf"/>
</dbReference>
<dbReference type="InterPro" id="IPR052718">
    <property type="entry name" value="NmrA-type_oxidoreductase"/>
</dbReference>
<accession>A0A0R2DWT3</accession>
<dbReference type="OrthoDB" id="152510at2"/>
<evidence type="ECO:0000313" key="3">
    <source>
        <dbReference type="Proteomes" id="UP000051378"/>
    </source>
</evidence>
<dbReference type="Proteomes" id="UP000051378">
    <property type="component" value="Unassembled WGS sequence"/>
</dbReference>
<dbReference type="Gene3D" id="3.90.25.10">
    <property type="entry name" value="UDP-galactose 4-epimerase, domain 1"/>
    <property type="match status" value="1"/>
</dbReference>
<gene>
    <name evidence="2" type="ORF">FC86_GL000092</name>
</gene>
<dbReference type="CDD" id="cd05269">
    <property type="entry name" value="TMR_SDR_a"/>
    <property type="match status" value="1"/>
</dbReference>
<dbReference type="EMBL" id="AYZL01000008">
    <property type="protein sequence ID" value="KRN04644.1"/>
    <property type="molecule type" value="Genomic_DNA"/>
</dbReference>
<dbReference type="AlphaFoldDB" id="A0A0R2DWT3"/>
<sequence>MNYLITGATGDLGFKTLTYLQNKVESMHLFALARSEKKAAQLKENGINVRLGDYGDLKTLKQAFKGIDTLFFVSGNSDNRQAEHQNVIDAAKTAGVSRIVYTSIANLDQSNSLLAPDHRYTEKAIKDSGITHTFLRNNWYLENEAAVLDAALKNKKLTTTAPNGKVAWALKREYAEAAANALLDATLPEIVELSGKPKSYLDLVDALNHNSSAKITIKYGNDQDFIDSLTSNGLPNEVAQFFLAIQKDIENNELNFHSDQFEKLLGHPLIPLSEAVTEIISF</sequence>
<dbReference type="PANTHER" id="PTHR47129">
    <property type="entry name" value="QUINONE OXIDOREDUCTASE 2"/>
    <property type="match status" value="1"/>
</dbReference>